<dbReference type="EMBL" id="JBJQOH010000005">
    <property type="protein sequence ID" value="KAL3686313.1"/>
    <property type="molecule type" value="Genomic_DNA"/>
</dbReference>
<protein>
    <submittedName>
        <fullName evidence="1">Uncharacterized protein</fullName>
    </submittedName>
</protein>
<dbReference type="AlphaFoldDB" id="A0ABD3H474"/>
<sequence>MEFILDLSIDAVLHEKNLLVHSWDIEYAPIAKNQMREIMLKVGWKGDRKAKKVYRIMLDLNALDQTTIVRTDAKLTMSAFGFFVHNKSNIHDWVNAIRGMREALLRKNQSKSNVWKLVEFLEKLLRKELLLKVDSKYSEDLMFLQEYAEAVKAEDATVKKILTFYAEKYKA</sequence>
<comment type="caution">
    <text evidence="1">The sequence shown here is derived from an EMBL/GenBank/DDBJ whole genome shotgun (WGS) entry which is preliminary data.</text>
</comment>
<reference evidence="1 2" key="1">
    <citation type="submission" date="2024-09" db="EMBL/GenBank/DDBJ databases">
        <title>Chromosome-scale assembly of Riccia sorocarpa.</title>
        <authorList>
            <person name="Paukszto L."/>
        </authorList>
    </citation>
    <scope>NUCLEOTIDE SEQUENCE [LARGE SCALE GENOMIC DNA]</scope>
    <source>
        <strain evidence="1">LP-2024</strain>
        <tissue evidence="1">Aerial parts of the thallus</tissue>
    </source>
</reference>
<name>A0ABD3H474_9MARC</name>
<gene>
    <name evidence="1" type="ORF">R1sor_008887</name>
</gene>
<keyword evidence="2" id="KW-1185">Reference proteome</keyword>
<evidence type="ECO:0000313" key="1">
    <source>
        <dbReference type="EMBL" id="KAL3686313.1"/>
    </source>
</evidence>
<organism evidence="1 2">
    <name type="scientific">Riccia sorocarpa</name>
    <dbReference type="NCBI Taxonomy" id="122646"/>
    <lineage>
        <taxon>Eukaryota</taxon>
        <taxon>Viridiplantae</taxon>
        <taxon>Streptophyta</taxon>
        <taxon>Embryophyta</taxon>
        <taxon>Marchantiophyta</taxon>
        <taxon>Marchantiopsida</taxon>
        <taxon>Marchantiidae</taxon>
        <taxon>Marchantiales</taxon>
        <taxon>Ricciaceae</taxon>
        <taxon>Riccia</taxon>
    </lineage>
</organism>
<proteinExistence type="predicted"/>
<accession>A0ABD3H474</accession>
<evidence type="ECO:0000313" key="2">
    <source>
        <dbReference type="Proteomes" id="UP001633002"/>
    </source>
</evidence>
<dbReference type="Proteomes" id="UP001633002">
    <property type="component" value="Unassembled WGS sequence"/>
</dbReference>